<organism evidence="2 3">
    <name type="scientific">Pseudosporangium ferrugineum</name>
    <dbReference type="NCBI Taxonomy" id="439699"/>
    <lineage>
        <taxon>Bacteria</taxon>
        <taxon>Bacillati</taxon>
        <taxon>Actinomycetota</taxon>
        <taxon>Actinomycetes</taxon>
        <taxon>Micromonosporales</taxon>
        <taxon>Micromonosporaceae</taxon>
        <taxon>Pseudosporangium</taxon>
    </lineage>
</organism>
<dbReference type="SUPFAM" id="SSF48371">
    <property type="entry name" value="ARM repeat"/>
    <property type="match status" value="1"/>
</dbReference>
<protein>
    <recommendedName>
        <fullName evidence="4">Leucine rich repeat (LRR) protein</fullName>
    </recommendedName>
</protein>
<name>A0A2T0R345_9ACTN</name>
<dbReference type="InterPro" id="IPR016024">
    <property type="entry name" value="ARM-type_fold"/>
</dbReference>
<reference evidence="2 3" key="1">
    <citation type="submission" date="2018-03" db="EMBL/GenBank/DDBJ databases">
        <title>Genomic Encyclopedia of Archaeal and Bacterial Type Strains, Phase II (KMG-II): from individual species to whole genera.</title>
        <authorList>
            <person name="Goeker M."/>
        </authorList>
    </citation>
    <scope>NUCLEOTIDE SEQUENCE [LARGE SCALE GENOMIC DNA]</scope>
    <source>
        <strain evidence="2 3">DSM 45348</strain>
    </source>
</reference>
<gene>
    <name evidence="2" type="ORF">CLV70_1691</name>
</gene>
<feature type="region of interest" description="Disordered" evidence="1">
    <location>
        <begin position="442"/>
        <end position="464"/>
    </location>
</feature>
<comment type="caution">
    <text evidence="2">The sequence shown here is derived from an EMBL/GenBank/DDBJ whole genome shotgun (WGS) entry which is preliminary data.</text>
</comment>
<feature type="compositionally biased region" description="Low complexity" evidence="1">
    <location>
        <begin position="448"/>
        <end position="464"/>
    </location>
</feature>
<dbReference type="Proteomes" id="UP000239209">
    <property type="component" value="Unassembled WGS sequence"/>
</dbReference>
<dbReference type="InterPro" id="IPR011989">
    <property type="entry name" value="ARM-like"/>
</dbReference>
<dbReference type="EMBL" id="PVZG01000069">
    <property type="protein sequence ID" value="PRY14441.1"/>
    <property type="molecule type" value="Genomic_DNA"/>
</dbReference>
<dbReference type="AlphaFoldDB" id="A0A2T0R345"/>
<evidence type="ECO:0000256" key="1">
    <source>
        <dbReference type="SAM" id="MobiDB-lite"/>
    </source>
</evidence>
<accession>A0A2T0R345</accession>
<evidence type="ECO:0000313" key="2">
    <source>
        <dbReference type="EMBL" id="PRY14441.1"/>
    </source>
</evidence>
<evidence type="ECO:0008006" key="4">
    <source>
        <dbReference type="Google" id="ProtNLM"/>
    </source>
</evidence>
<proteinExistence type="predicted"/>
<dbReference type="Gene3D" id="1.25.10.10">
    <property type="entry name" value="Leucine-rich Repeat Variant"/>
    <property type="match status" value="1"/>
</dbReference>
<sequence length="464" mass="50724">MPVPGRVTRAKDRFRAVDPYVRSVTVIDATEEDALLPSRNDETTRARVAGLCRNPALPESLVLRLVDHPAADIVSLMYHRRTWSDELFDVLAAHPNVTVRDQLAMSPGATTEQRVRLVDDPDLCVLMTLLEGLWTTSSEPLPAWAYRKLAADPRLKRILHSYSPVGLPAAAAALADAEDEELAAWARTPRGSEPMTADRARSIAADGSVWEKAEIALDPNLPADVLTALMEDQDPTVRKYVTMRPDLTEQQRTEIGYEVSPHNRLPRLPWVIEAVGDQLQSCVSSSHPGIRRSAACSKNLTADQIATLAADDDFPVRLLLCENQHDVPTDLVVRTYLENRGVNRGEVLSNPAIRNADLTGYANSPEWGARALVVLDRQAPPALIERLSRDEHPGVRYWVASDPRLSPDRLLELLNDPETAGAAAANPTLPREIMEAIIDATDPRDPIGSHAPGAGPHAPIAAAS</sequence>
<evidence type="ECO:0000313" key="3">
    <source>
        <dbReference type="Proteomes" id="UP000239209"/>
    </source>
</evidence>
<keyword evidence="3" id="KW-1185">Reference proteome</keyword>